<name>A0ABW8AVL8_9ACTN</name>
<sequence length="113" mass="11774">MGDLQIDLARGDSVSLVGRLDARTAAAARAALHDVVDSGRGELLVELGGLEIWDRAGLGVVVGLARRAAGRGRTLVLLNPGPREARLLRVAGVGRMARMTASVPEADEARLLA</sequence>
<dbReference type="CDD" id="cd07043">
    <property type="entry name" value="STAS_anti-anti-sigma_factors"/>
    <property type="match status" value="1"/>
</dbReference>
<protein>
    <submittedName>
        <fullName evidence="2">STAS domain-containing protein</fullName>
    </submittedName>
</protein>
<proteinExistence type="predicted"/>
<evidence type="ECO:0000313" key="2">
    <source>
        <dbReference type="EMBL" id="MFI7589656.1"/>
    </source>
</evidence>
<dbReference type="EMBL" id="JBITLV010000008">
    <property type="protein sequence ID" value="MFI7589656.1"/>
    <property type="molecule type" value="Genomic_DNA"/>
</dbReference>
<dbReference type="Gene3D" id="3.30.750.24">
    <property type="entry name" value="STAS domain"/>
    <property type="match status" value="1"/>
</dbReference>
<keyword evidence="3" id="KW-1185">Reference proteome</keyword>
<dbReference type="PANTHER" id="PTHR33495">
    <property type="entry name" value="ANTI-SIGMA FACTOR ANTAGONIST TM_1081-RELATED-RELATED"/>
    <property type="match status" value="1"/>
</dbReference>
<dbReference type="RefSeq" id="WP_398284257.1">
    <property type="nucleotide sequence ID" value="NZ_JBITLV010000008.1"/>
</dbReference>
<dbReference type="InterPro" id="IPR002645">
    <property type="entry name" value="STAS_dom"/>
</dbReference>
<comment type="caution">
    <text evidence="2">The sequence shown here is derived from an EMBL/GenBank/DDBJ whole genome shotgun (WGS) entry which is preliminary data.</text>
</comment>
<dbReference type="SUPFAM" id="SSF52091">
    <property type="entry name" value="SpoIIaa-like"/>
    <property type="match status" value="1"/>
</dbReference>
<dbReference type="Pfam" id="PF13466">
    <property type="entry name" value="STAS_2"/>
    <property type="match status" value="1"/>
</dbReference>
<dbReference type="Proteomes" id="UP001612915">
    <property type="component" value="Unassembled WGS sequence"/>
</dbReference>
<dbReference type="PROSITE" id="PS50801">
    <property type="entry name" value="STAS"/>
    <property type="match status" value="1"/>
</dbReference>
<organism evidence="2 3">
    <name type="scientific">Spongisporangium articulatum</name>
    <dbReference type="NCBI Taxonomy" id="3362603"/>
    <lineage>
        <taxon>Bacteria</taxon>
        <taxon>Bacillati</taxon>
        <taxon>Actinomycetota</taxon>
        <taxon>Actinomycetes</taxon>
        <taxon>Kineosporiales</taxon>
        <taxon>Kineosporiaceae</taxon>
        <taxon>Spongisporangium</taxon>
    </lineage>
</organism>
<dbReference type="PANTHER" id="PTHR33495:SF2">
    <property type="entry name" value="ANTI-SIGMA FACTOR ANTAGONIST TM_1081-RELATED"/>
    <property type="match status" value="1"/>
</dbReference>
<gene>
    <name evidence="2" type="ORF">ACIB24_21520</name>
</gene>
<accession>A0ABW8AVL8</accession>
<evidence type="ECO:0000259" key="1">
    <source>
        <dbReference type="PROSITE" id="PS50801"/>
    </source>
</evidence>
<evidence type="ECO:0000313" key="3">
    <source>
        <dbReference type="Proteomes" id="UP001612915"/>
    </source>
</evidence>
<dbReference type="InterPro" id="IPR058548">
    <property type="entry name" value="MlaB-like_STAS"/>
</dbReference>
<dbReference type="InterPro" id="IPR036513">
    <property type="entry name" value="STAS_dom_sf"/>
</dbReference>
<reference evidence="2 3" key="1">
    <citation type="submission" date="2024-10" db="EMBL/GenBank/DDBJ databases">
        <title>The Natural Products Discovery Center: Release of the First 8490 Sequenced Strains for Exploring Actinobacteria Biosynthetic Diversity.</title>
        <authorList>
            <person name="Kalkreuter E."/>
            <person name="Kautsar S.A."/>
            <person name="Yang D."/>
            <person name="Bader C.D."/>
            <person name="Teijaro C.N."/>
            <person name="Fluegel L."/>
            <person name="Davis C.M."/>
            <person name="Simpson J.R."/>
            <person name="Lauterbach L."/>
            <person name="Steele A.D."/>
            <person name="Gui C."/>
            <person name="Meng S."/>
            <person name="Li G."/>
            <person name="Viehrig K."/>
            <person name="Ye F."/>
            <person name="Su P."/>
            <person name="Kiefer A.F."/>
            <person name="Nichols A."/>
            <person name="Cepeda A.J."/>
            <person name="Yan W."/>
            <person name="Fan B."/>
            <person name="Jiang Y."/>
            <person name="Adhikari A."/>
            <person name="Zheng C.-J."/>
            <person name="Schuster L."/>
            <person name="Cowan T.M."/>
            <person name="Smanski M.J."/>
            <person name="Chevrette M.G."/>
            <person name="De Carvalho L.P.S."/>
            <person name="Shen B."/>
        </authorList>
    </citation>
    <scope>NUCLEOTIDE SEQUENCE [LARGE SCALE GENOMIC DNA]</scope>
    <source>
        <strain evidence="2 3">NPDC049639</strain>
    </source>
</reference>
<feature type="domain" description="STAS" evidence="1">
    <location>
        <begin position="14"/>
        <end position="110"/>
    </location>
</feature>